<dbReference type="STRING" id="946333.A4W93_17800"/>
<evidence type="ECO:0000313" key="6">
    <source>
        <dbReference type="EMBL" id="ARN21601.1"/>
    </source>
</evidence>
<dbReference type="Pfam" id="PF13860">
    <property type="entry name" value="FlgD_ig"/>
    <property type="match status" value="1"/>
</dbReference>
<evidence type="ECO:0000256" key="4">
    <source>
        <dbReference type="ARBA" id="ARBA00024746"/>
    </source>
</evidence>
<evidence type="ECO:0000256" key="3">
    <source>
        <dbReference type="ARBA" id="ARBA00022795"/>
    </source>
</evidence>
<keyword evidence="7" id="KW-1185">Reference proteome</keyword>
<comment type="function">
    <text evidence="4 5">Required for flagellar hook formation. May act as a scaffolding protein.</text>
</comment>
<dbReference type="EMBL" id="CP015118">
    <property type="protein sequence ID" value="ARN21601.1"/>
    <property type="molecule type" value="Genomic_DNA"/>
</dbReference>
<dbReference type="Pfam" id="PF03963">
    <property type="entry name" value="FlgD"/>
    <property type="match status" value="1"/>
</dbReference>
<sequence>MAAVSNINTQTLADINGTTKTQTANEAGSADRFLKLLVAQMQNQDPLSPMDNAQVTSQIAQINTVSGIEKLNTSVGGLSTQFGQMQALQGAALVGREVVVPGNTLAIKDGVGTGTFELSSAADEVQVEILDKQNNVIEKFKLGARAAGVNDFDWKPNSTAGAVSFRVSAKADGATLTPTELVRDTVRSISTANNQLTLTLKNGGNVAYSDVRSFT</sequence>
<dbReference type="InterPro" id="IPR025963">
    <property type="entry name" value="FLgD_Tudor"/>
</dbReference>
<dbReference type="InterPro" id="IPR025965">
    <property type="entry name" value="FlgD/Vpr_Ig-like"/>
</dbReference>
<dbReference type="Gene3D" id="2.60.40.4070">
    <property type="match status" value="1"/>
</dbReference>
<protein>
    <recommendedName>
        <fullName evidence="2 5">Basal-body rod modification protein FlgD</fullName>
    </recommendedName>
</protein>
<reference evidence="6 7" key="1">
    <citation type="submission" date="2016-04" db="EMBL/GenBank/DDBJ databases">
        <title>Complete genome sequence of natural rubber-degrading, novel Gram-negative bacterium, Rhizobacter gummiphilus strain NS21.</title>
        <authorList>
            <person name="Tabata M."/>
            <person name="Kasai D."/>
            <person name="Fukuda M."/>
        </authorList>
    </citation>
    <scope>NUCLEOTIDE SEQUENCE [LARGE SCALE GENOMIC DNA]</scope>
    <source>
        <strain evidence="6 7">NS21</strain>
    </source>
</reference>
<keyword evidence="3 5" id="KW-1005">Bacterial flagellum biogenesis</keyword>
<dbReference type="Pfam" id="PF13861">
    <property type="entry name" value="FLgD_tudor"/>
    <property type="match status" value="1"/>
</dbReference>
<dbReference type="GO" id="GO:0044781">
    <property type="term" value="P:bacterial-type flagellum organization"/>
    <property type="evidence" value="ECO:0007669"/>
    <property type="project" value="UniProtKB-UniRule"/>
</dbReference>
<evidence type="ECO:0000256" key="1">
    <source>
        <dbReference type="ARBA" id="ARBA00010577"/>
    </source>
</evidence>
<dbReference type="OrthoDB" id="9785233at2"/>
<dbReference type="AlphaFoldDB" id="A0A1W6LBE2"/>
<dbReference type="KEGG" id="rgu:A4W93_17800"/>
<dbReference type="RefSeq" id="WP_085751892.1">
    <property type="nucleotide sequence ID" value="NZ_BSPR01000019.1"/>
</dbReference>
<accession>A0A1W6LBE2</accession>
<gene>
    <name evidence="6" type="ORF">A4W93_17800</name>
</gene>
<name>A0A1W6LBE2_9BURK</name>
<dbReference type="Proteomes" id="UP000193427">
    <property type="component" value="Chromosome"/>
</dbReference>
<evidence type="ECO:0000256" key="2">
    <source>
        <dbReference type="ARBA" id="ARBA00016013"/>
    </source>
</evidence>
<evidence type="ECO:0000256" key="5">
    <source>
        <dbReference type="RuleBase" id="RU362076"/>
    </source>
</evidence>
<dbReference type="Gene3D" id="2.30.30.910">
    <property type="match status" value="1"/>
</dbReference>
<dbReference type="InterPro" id="IPR005648">
    <property type="entry name" value="FlgD"/>
</dbReference>
<evidence type="ECO:0000313" key="7">
    <source>
        <dbReference type="Proteomes" id="UP000193427"/>
    </source>
</evidence>
<proteinExistence type="inferred from homology"/>
<organism evidence="6 7">
    <name type="scientific">Piscinibacter gummiphilus</name>
    <dbReference type="NCBI Taxonomy" id="946333"/>
    <lineage>
        <taxon>Bacteria</taxon>
        <taxon>Pseudomonadati</taxon>
        <taxon>Pseudomonadota</taxon>
        <taxon>Betaproteobacteria</taxon>
        <taxon>Burkholderiales</taxon>
        <taxon>Sphaerotilaceae</taxon>
        <taxon>Piscinibacter</taxon>
    </lineage>
</organism>
<comment type="similarity">
    <text evidence="1 5">Belongs to the FlgD family.</text>
</comment>